<organism evidence="10 11">
    <name type="scientific">Enterococcus lacertideformus</name>
    <dbReference type="NCBI Taxonomy" id="2771493"/>
    <lineage>
        <taxon>Bacteria</taxon>
        <taxon>Bacillati</taxon>
        <taxon>Bacillota</taxon>
        <taxon>Bacilli</taxon>
        <taxon>Lactobacillales</taxon>
        <taxon>Enterococcaceae</taxon>
        <taxon>Enterococcus</taxon>
    </lineage>
</organism>
<feature type="binding site" evidence="7">
    <location>
        <position position="346"/>
    </location>
    <ligand>
        <name>substrate</name>
    </ligand>
</feature>
<dbReference type="HAMAP" id="MF_00966">
    <property type="entry name" value="G6PD"/>
    <property type="match status" value="1"/>
</dbReference>
<dbReference type="GO" id="GO:0005829">
    <property type="term" value="C:cytosol"/>
    <property type="evidence" value="ECO:0007669"/>
    <property type="project" value="TreeGrafter"/>
</dbReference>
<feature type="binding site" evidence="7">
    <location>
        <position position="179"/>
    </location>
    <ligand>
        <name>substrate</name>
    </ligand>
</feature>
<protein>
    <recommendedName>
        <fullName evidence="7">Glucose-6-phosphate 1-dehydrogenase</fullName>
        <shortName evidence="7">G6PD</shortName>
        <ecNumber evidence="7">1.1.1.49</ecNumber>
    </recommendedName>
</protein>
<reference evidence="10" key="1">
    <citation type="submission" date="2020-09" db="EMBL/GenBank/DDBJ databases">
        <title>Genomic insights into the novelty and pathogenicity of a unique biofilm-forming Enterococcus sp. bacteria (Enterococcus lacertideformus) identified in reptiles.</title>
        <authorList>
            <person name="Agius J.E."/>
            <person name="Phalen D.N."/>
            <person name="Rose K."/>
            <person name="Eden J.-S."/>
        </authorList>
    </citation>
    <scope>NUCLEOTIDE SEQUENCE</scope>
    <source>
        <strain evidence="10">PHRS 0518</strain>
    </source>
</reference>
<dbReference type="PRINTS" id="PR00079">
    <property type="entry name" value="G6PDHDRGNASE"/>
</dbReference>
<sequence>MSNEKNVLITIFGGTGDLAQRKLYPSLFRLYKKGNLGKHFAVIGTARRPWSDEHYREVVATTIQSLNPTEEEAKEFVSHFYYQSHDVNDSTHYNTLKELADHLDLTYQLNGNRIYYLAMAPQFFGTIVSHLKSQKIVTENGYNRLIIEKPFGSDYQSAFELNEKIRRVFSEQDIFRIDHYLGKEMIQNISAIRFANNIFESQWNNRYIDNIQITFGEALGVEDRGGYYDHSGALKDMVQNHILQVVALLAMEPPVAFSEKEIRSEKIKALKAIRIYEKNEALKNFVRGQYAFGELDGNQFRGYREEDKVAPVSTTETFVAGKFIIDNFRWSGVPFYVRTGKRLTEKGTRINIVFKQVPVNVFKTSVEDGPCKDTTLPPNVLTIYIQPTEGFSLTLNGKEVGQGFNTEFRKLEYRNSAEMVENSPEAYEKLLLDALKGYGTNFSHWEEVAQSWHIVDVIRKAWDQVEPDFPNYRAGTMGPIEAFELLERDGFEWSWQPDEWYRERGKLKD</sequence>
<dbReference type="PIRSF" id="PIRSF000110">
    <property type="entry name" value="G6PD"/>
    <property type="match status" value="1"/>
</dbReference>
<feature type="binding site" evidence="7">
    <location>
        <begin position="86"/>
        <end position="87"/>
    </location>
    <ligand>
        <name>NADP(+)</name>
        <dbReference type="ChEBI" id="CHEBI:58349"/>
    </ligand>
</feature>
<feature type="binding site" evidence="7">
    <location>
        <position position="341"/>
    </location>
    <ligand>
        <name>substrate</name>
    </ligand>
</feature>
<dbReference type="InterPro" id="IPR036291">
    <property type="entry name" value="NAD(P)-bd_dom_sf"/>
</dbReference>
<comment type="caution">
    <text evidence="7">Lacks conserved residue(s) required for the propagation of feature annotation.</text>
</comment>
<feature type="domain" description="Glucose-6-phosphate dehydrogenase NAD-binding" evidence="8">
    <location>
        <begin position="11"/>
        <end position="188"/>
    </location>
</feature>
<evidence type="ECO:0000256" key="7">
    <source>
        <dbReference type="HAMAP-Rule" id="MF_00966"/>
    </source>
</evidence>
<dbReference type="GO" id="GO:0006006">
    <property type="term" value="P:glucose metabolic process"/>
    <property type="evidence" value="ECO:0007669"/>
    <property type="project" value="UniProtKB-KW"/>
</dbReference>
<dbReference type="EC" id="1.1.1.49" evidence="7"/>
<name>A0A931FCE0_9ENTE</name>
<dbReference type="Gene3D" id="3.30.360.10">
    <property type="entry name" value="Dihydrodipicolinate Reductase, domain 2"/>
    <property type="match status" value="1"/>
</dbReference>
<dbReference type="PROSITE" id="PS00069">
    <property type="entry name" value="G6P_DEHYDROGENASE"/>
    <property type="match status" value="1"/>
</dbReference>
<dbReference type="InterPro" id="IPR022675">
    <property type="entry name" value="G6P_DH_C"/>
</dbReference>
<keyword evidence="3 7" id="KW-0313">Glucose metabolism</keyword>
<evidence type="ECO:0000256" key="1">
    <source>
        <dbReference type="ARBA" id="ARBA00004937"/>
    </source>
</evidence>
<comment type="catalytic activity">
    <reaction evidence="7">
        <text>D-glucose 6-phosphate + NADP(+) = 6-phospho-D-glucono-1,5-lactone + NADPH + H(+)</text>
        <dbReference type="Rhea" id="RHEA:15841"/>
        <dbReference type="ChEBI" id="CHEBI:15378"/>
        <dbReference type="ChEBI" id="CHEBI:57783"/>
        <dbReference type="ChEBI" id="CHEBI:57955"/>
        <dbReference type="ChEBI" id="CHEBI:58349"/>
        <dbReference type="ChEBI" id="CHEBI:61548"/>
        <dbReference type="EC" id="1.1.1.49"/>
    </reaction>
</comment>
<evidence type="ECO:0000313" key="10">
    <source>
        <dbReference type="EMBL" id="MBF8807691.1"/>
    </source>
</evidence>
<keyword evidence="6 7" id="KW-0119">Carbohydrate metabolism</keyword>
<evidence type="ECO:0000256" key="2">
    <source>
        <dbReference type="ARBA" id="ARBA00009975"/>
    </source>
</evidence>
<dbReference type="Gene3D" id="3.40.50.720">
    <property type="entry name" value="NAD(P)-binding Rossmann-like Domain"/>
    <property type="match status" value="1"/>
</dbReference>
<dbReference type="PANTHER" id="PTHR23429:SF0">
    <property type="entry name" value="GLUCOSE-6-PHOSPHATE 1-DEHYDROGENASE"/>
    <property type="match status" value="1"/>
</dbReference>
<dbReference type="AlphaFoldDB" id="A0A931FCE0"/>
<dbReference type="Pfam" id="PF00479">
    <property type="entry name" value="G6PD_N"/>
    <property type="match status" value="1"/>
</dbReference>
<feature type="binding site" evidence="7">
    <location>
        <position position="47"/>
    </location>
    <ligand>
        <name>NADP(+)</name>
        <dbReference type="ChEBI" id="CHEBI:58349"/>
    </ligand>
</feature>
<dbReference type="SUPFAM" id="SSF55347">
    <property type="entry name" value="Glyceraldehyde-3-phosphate dehydrogenase-like, C-terminal domain"/>
    <property type="match status" value="1"/>
</dbReference>
<dbReference type="InterPro" id="IPR019796">
    <property type="entry name" value="G6P_DH_AS"/>
</dbReference>
<evidence type="ECO:0000256" key="5">
    <source>
        <dbReference type="ARBA" id="ARBA00023002"/>
    </source>
</evidence>
<evidence type="ECO:0000256" key="6">
    <source>
        <dbReference type="ARBA" id="ARBA00023277"/>
    </source>
</evidence>
<feature type="domain" description="Glucose-6-phosphate dehydrogenase C-terminal" evidence="9">
    <location>
        <begin position="191"/>
        <end position="493"/>
    </location>
</feature>
<dbReference type="EMBL" id="JADAKE010000010">
    <property type="protein sequence ID" value="MBF8807691.1"/>
    <property type="molecule type" value="Genomic_DNA"/>
</dbReference>
<comment type="caution">
    <text evidence="10">The sequence shown here is derived from an EMBL/GenBank/DDBJ whole genome shotgun (WGS) entry which is preliminary data.</text>
</comment>
<keyword evidence="5 7" id="KW-0560">Oxidoreductase</keyword>
<accession>A0A931FCE0</accession>
<evidence type="ECO:0000259" key="9">
    <source>
        <dbReference type="Pfam" id="PF02781"/>
    </source>
</evidence>
<feature type="binding site" evidence="7">
    <location>
        <position position="217"/>
    </location>
    <ligand>
        <name>substrate</name>
    </ligand>
</feature>
<comment type="function">
    <text evidence="7">Catalyzes the oxidation of glucose 6-phosphate to 6-phosphogluconolactone.</text>
</comment>
<comment type="similarity">
    <text evidence="2 7">Belongs to the glucose-6-phosphate dehydrogenase family.</text>
</comment>
<dbReference type="InterPro" id="IPR022674">
    <property type="entry name" value="G6P_DH_NAD-bd"/>
</dbReference>
<dbReference type="GO" id="GO:0050661">
    <property type="term" value="F:NADP binding"/>
    <property type="evidence" value="ECO:0007669"/>
    <property type="project" value="UniProtKB-UniRule"/>
</dbReference>
<evidence type="ECO:0000256" key="3">
    <source>
        <dbReference type="ARBA" id="ARBA00022526"/>
    </source>
</evidence>
<keyword evidence="4 7" id="KW-0521">NADP</keyword>
<feature type="active site" description="Proton acceptor" evidence="7">
    <location>
        <position position="241"/>
    </location>
</feature>
<dbReference type="GO" id="GO:0009051">
    <property type="term" value="P:pentose-phosphate shunt, oxidative branch"/>
    <property type="evidence" value="ECO:0007669"/>
    <property type="project" value="TreeGrafter"/>
</dbReference>
<dbReference type="GO" id="GO:0004345">
    <property type="term" value="F:glucose-6-phosphate dehydrogenase activity"/>
    <property type="evidence" value="ECO:0007669"/>
    <property type="project" value="UniProtKB-UniRule"/>
</dbReference>
<feature type="binding site" evidence="7">
    <location>
        <position position="183"/>
    </location>
    <ligand>
        <name>substrate</name>
    </ligand>
</feature>
<dbReference type="PANTHER" id="PTHR23429">
    <property type="entry name" value="GLUCOSE-6-PHOSPHATE 1-DEHYDROGENASE G6PD"/>
    <property type="match status" value="1"/>
</dbReference>
<evidence type="ECO:0000313" key="11">
    <source>
        <dbReference type="Proteomes" id="UP000637757"/>
    </source>
</evidence>
<dbReference type="Pfam" id="PF02781">
    <property type="entry name" value="G6PD_C"/>
    <property type="match status" value="1"/>
</dbReference>
<comment type="pathway">
    <text evidence="1 7">Carbohydrate degradation; pentose phosphate pathway; D-ribulose 5-phosphate from D-glucose 6-phosphate (oxidative stage): step 1/3.</text>
</comment>
<dbReference type="InterPro" id="IPR001282">
    <property type="entry name" value="G6P_DH"/>
</dbReference>
<keyword evidence="11" id="KW-1185">Reference proteome</keyword>
<dbReference type="Proteomes" id="UP000637757">
    <property type="component" value="Unassembled WGS sequence"/>
</dbReference>
<evidence type="ECO:0000259" key="8">
    <source>
        <dbReference type="Pfam" id="PF00479"/>
    </source>
</evidence>
<feature type="binding site" evidence="7">
    <location>
        <position position="149"/>
    </location>
    <ligand>
        <name>NADP(+)</name>
        <dbReference type="ChEBI" id="CHEBI:58349"/>
    </ligand>
</feature>
<dbReference type="SUPFAM" id="SSF51735">
    <property type="entry name" value="NAD(P)-binding Rossmann-fold domains"/>
    <property type="match status" value="1"/>
</dbReference>
<feature type="binding site" evidence="7">
    <location>
        <position position="236"/>
    </location>
    <ligand>
        <name>substrate</name>
    </ligand>
</feature>
<evidence type="ECO:0000256" key="4">
    <source>
        <dbReference type="ARBA" id="ARBA00022857"/>
    </source>
</evidence>
<dbReference type="NCBIfam" id="TIGR00871">
    <property type="entry name" value="zwf"/>
    <property type="match status" value="1"/>
</dbReference>
<proteinExistence type="inferred from homology"/>
<gene>
    <name evidence="7" type="primary">zwf</name>
    <name evidence="10" type="ORF">IC227_04035</name>
</gene>